<dbReference type="Proteomes" id="UP000788262">
    <property type="component" value="Unassembled WGS sequence"/>
</dbReference>
<comment type="caution">
    <text evidence="1">The sequence shown here is derived from an EMBL/GenBank/DDBJ whole genome shotgun (WGS) entry which is preliminary data.</text>
</comment>
<evidence type="ECO:0000313" key="1">
    <source>
        <dbReference type="EMBL" id="MBN0048027.1"/>
    </source>
</evidence>
<gene>
    <name evidence="1" type="ORF">JS756_28735</name>
</gene>
<dbReference type="RefSeq" id="WP_205386154.1">
    <property type="nucleotide sequence ID" value="NZ_JAFFZS010000032.1"/>
</dbReference>
<dbReference type="Pfam" id="PF19409">
    <property type="entry name" value="Thiopep_pre"/>
    <property type="match status" value="1"/>
</dbReference>
<evidence type="ECO:0000313" key="2">
    <source>
        <dbReference type="Proteomes" id="UP000788262"/>
    </source>
</evidence>
<keyword evidence="2" id="KW-1185">Reference proteome</keyword>
<accession>A0ABS2VY04</accession>
<sequence>MSQTATEFAAFDLEDLKVLDVNDAVALPEMGASIIINNAEFVDDAEDVVDGAALDAASISSSSSCCCC</sequence>
<proteinExistence type="predicted"/>
<protein>
    <recommendedName>
        <fullName evidence="3">Thiazolylpeptide-type bacteriocin</fullName>
    </recommendedName>
</protein>
<name>A0ABS2VY04_STRAS</name>
<dbReference type="EMBL" id="JAFFZS010000032">
    <property type="protein sequence ID" value="MBN0048027.1"/>
    <property type="molecule type" value="Genomic_DNA"/>
</dbReference>
<evidence type="ECO:0008006" key="3">
    <source>
        <dbReference type="Google" id="ProtNLM"/>
    </source>
</evidence>
<reference evidence="1 2" key="1">
    <citation type="submission" date="2021-02" db="EMBL/GenBank/DDBJ databases">
        <title>Whole genome sequencing of Streptomyces actuosus VRA1.</title>
        <authorList>
            <person name="Sen G."/>
            <person name="Sen A."/>
        </authorList>
    </citation>
    <scope>NUCLEOTIDE SEQUENCE [LARGE SCALE GENOMIC DNA]</scope>
    <source>
        <strain evidence="1 2">VRA1</strain>
    </source>
</reference>
<organism evidence="1 2">
    <name type="scientific">Streptomyces actuosus</name>
    <dbReference type="NCBI Taxonomy" id="1885"/>
    <lineage>
        <taxon>Bacteria</taxon>
        <taxon>Bacillati</taxon>
        <taxon>Actinomycetota</taxon>
        <taxon>Actinomycetes</taxon>
        <taxon>Kitasatosporales</taxon>
        <taxon>Streptomycetaceae</taxon>
        <taxon>Streptomyces</taxon>
    </lineage>
</organism>